<sequence length="225" mass="23076">MLFPPLIIALLAATAAVASPVEKDACHAYVIVSTRGTTERQGPSVAFVAMIAETLTAVAGGAELDTVYPAAISLDPASPQATKFIIDTINDGLVSCPDQVYALLGYSQGAEATVDALKQIPPTSAAGQAIKAVLLVGDPEHEPGKQSNVDQTGGRLTDSAAGLFAHLPGAGIPRAWDASGKVLDICYVGDGVCSGFAITPQHFLYSVTPSVQTLGAQFLTASLRL</sequence>
<evidence type="ECO:0000313" key="4">
    <source>
        <dbReference type="EMBL" id="KAJ7195922.1"/>
    </source>
</evidence>
<evidence type="ECO:0000256" key="1">
    <source>
        <dbReference type="ARBA" id="ARBA00022801"/>
    </source>
</evidence>
<evidence type="ECO:0000256" key="2">
    <source>
        <dbReference type="ARBA" id="ARBA00023157"/>
    </source>
</evidence>
<dbReference type="PANTHER" id="PTHR33630:SF9">
    <property type="entry name" value="CUTINASE 4"/>
    <property type="match status" value="1"/>
</dbReference>
<keyword evidence="5" id="KW-1185">Reference proteome</keyword>
<dbReference type="PANTHER" id="PTHR33630">
    <property type="entry name" value="CUTINASE RV1984C-RELATED-RELATED"/>
    <property type="match status" value="1"/>
</dbReference>
<feature type="chain" id="PRO_5042055070" evidence="3">
    <location>
        <begin position="19"/>
        <end position="225"/>
    </location>
</feature>
<dbReference type="SMART" id="SM01110">
    <property type="entry name" value="Cutinase"/>
    <property type="match status" value="1"/>
</dbReference>
<evidence type="ECO:0000313" key="5">
    <source>
        <dbReference type="Proteomes" id="UP001219525"/>
    </source>
</evidence>
<dbReference type="InterPro" id="IPR029058">
    <property type="entry name" value="AB_hydrolase_fold"/>
</dbReference>
<feature type="signal peptide" evidence="3">
    <location>
        <begin position="1"/>
        <end position="18"/>
    </location>
</feature>
<organism evidence="4 5">
    <name type="scientific">Mycena pura</name>
    <dbReference type="NCBI Taxonomy" id="153505"/>
    <lineage>
        <taxon>Eukaryota</taxon>
        <taxon>Fungi</taxon>
        <taxon>Dikarya</taxon>
        <taxon>Basidiomycota</taxon>
        <taxon>Agaricomycotina</taxon>
        <taxon>Agaricomycetes</taxon>
        <taxon>Agaricomycetidae</taxon>
        <taxon>Agaricales</taxon>
        <taxon>Marasmiineae</taxon>
        <taxon>Mycenaceae</taxon>
        <taxon>Mycena</taxon>
    </lineage>
</organism>
<proteinExistence type="predicted"/>
<gene>
    <name evidence="4" type="ORF">GGX14DRAFT_403657</name>
</gene>
<dbReference type="Proteomes" id="UP001219525">
    <property type="component" value="Unassembled WGS sequence"/>
</dbReference>
<keyword evidence="1" id="KW-0378">Hydrolase</keyword>
<dbReference type="InterPro" id="IPR000675">
    <property type="entry name" value="Cutinase/axe"/>
</dbReference>
<keyword evidence="3" id="KW-0732">Signal</keyword>
<dbReference type="Gene3D" id="3.40.50.1820">
    <property type="entry name" value="alpha/beta hydrolase"/>
    <property type="match status" value="1"/>
</dbReference>
<accession>A0AAD6UXF3</accession>
<evidence type="ECO:0000256" key="3">
    <source>
        <dbReference type="SAM" id="SignalP"/>
    </source>
</evidence>
<protein>
    <submittedName>
        <fullName evidence="4">Cutinase</fullName>
    </submittedName>
</protein>
<keyword evidence="2" id="KW-1015">Disulfide bond</keyword>
<dbReference type="EMBL" id="JARJCW010000087">
    <property type="protein sequence ID" value="KAJ7195922.1"/>
    <property type="molecule type" value="Genomic_DNA"/>
</dbReference>
<dbReference type="GO" id="GO:0052689">
    <property type="term" value="F:carboxylic ester hydrolase activity"/>
    <property type="evidence" value="ECO:0007669"/>
    <property type="project" value="UniProtKB-ARBA"/>
</dbReference>
<dbReference type="SUPFAM" id="SSF53474">
    <property type="entry name" value="alpha/beta-Hydrolases"/>
    <property type="match status" value="1"/>
</dbReference>
<dbReference type="Pfam" id="PF01083">
    <property type="entry name" value="Cutinase"/>
    <property type="match status" value="1"/>
</dbReference>
<comment type="caution">
    <text evidence="4">The sequence shown here is derived from an EMBL/GenBank/DDBJ whole genome shotgun (WGS) entry which is preliminary data.</text>
</comment>
<dbReference type="AlphaFoldDB" id="A0AAD6UXF3"/>
<name>A0AAD6UXF3_9AGAR</name>
<reference evidence="4" key="1">
    <citation type="submission" date="2023-03" db="EMBL/GenBank/DDBJ databases">
        <title>Massive genome expansion in bonnet fungi (Mycena s.s.) driven by repeated elements and novel gene families across ecological guilds.</title>
        <authorList>
            <consortium name="Lawrence Berkeley National Laboratory"/>
            <person name="Harder C.B."/>
            <person name="Miyauchi S."/>
            <person name="Viragh M."/>
            <person name="Kuo A."/>
            <person name="Thoen E."/>
            <person name="Andreopoulos B."/>
            <person name="Lu D."/>
            <person name="Skrede I."/>
            <person name="Drula E."/>
            <person name="Henrissat B."/>
            <person name="Morin E."/>
            <person name="Kohler A."/>
            <person name="Barry K."/>
            <person name="LaButti K."/>
            <person name="Morin E."/>
            <person name="Salamov A."/>
            <person name="Lipzen A."/>
            <person name="Mereny Z."/>
            <person name="Hegedus B."/>
            <person name="Baldrian P."/>
            <person name="Stursova M."/>
            <person name="Weitz H."/>
            <person name="Taylor A."/>
            <person name="Grigoriev I.V."/>
            <person name="Nagy L.G."/>
            <person name="Martin F."/>
            <person name="Kauserud H."/>
        </authorList>
    </citation>
    <scope>NUCLEOTIDE SEQUENCE</scope>
    <source>
        <strain evidence="4">9144</strain>
    </source>
</reference>